<protein>
    <submittedName>
        <fullName evidence="2">Uncharacterized protein</fullName>
    </submittedName>
</protein>
<dbReference type="GeneID" id="14873821"/>
<dbReference type="AlphaFoldDB" id="F4PTT5"/>
<dbReference type="RefSeq" id="XP_004358764.1">
    <property type="nucleotide sequence ID" value="XM_004358707.1"/>
</dbReference>
<keyword evidence="3" id="KW-1185">Reference proteome</keyword>
<feature type="region of interest" description="Disordered" evidence="1">
    <location>
        <begin position="1"/>
        <end position="74"/>
    </location>
</feature>
<sequence>MNRFFQKSSFVQRVASSSSKSFAASTFSPSSSSSSSSPSSSSYSTSSPNINSSNSKSYIPTTYTSTSINNNGGLIRISTGNTAAAMELLKALSDGEDDDGRRHG</sequence>
<dbReference type="EMBL" id="GL883010">
    <property type="protein sequence ID" value="EGG20914.1"/>
    <property type="molecule type" value="Genomic_DNA"/>
</dbReference>
<proteinExistence type="predicted"/>
<organism evidence="2 3">
    <name type="scientific">Cavenderia fasciculata</name>
    <name type="common">Slime mold</name>
    <name type="synonym">Dictyostelium fasciculatum</name>
    <dbReference type="NCBI Taxonomy" id="261658"/>
    <lineage>
        <taxon>Eukaryota</taxon>
        <taxon>Amoebozoa</taxon>
        <taxon>Evosea</taxon>
        <taxon>Eumycetozoa</taxon>
        <taxon>Dictyostelia</taxon>
        <taxon>Acytosteliales</taxon>
        <taxon>Cavenderiaceae</taxon>
        <taxon>Cavenderia</taxon>
    </lineage>
</organism>
<reference evidence="3" key="1">
    <citation type="journal article" date="2011" name="Genome Res.">
        <title>Phylogeny-wide analysis of social amoeba genomes highlights ancient origins for complex intercellular communication.</title>
        <authorList>
            <person name="Heidel A.J."/>
            <person name="Lawal H.M."/>
            <person name="Felder M."/>
            <person name="Schilde C."/>
            <person name="Helps N.R."/>
            <person name="Tunggal B."/>
            <person name="Rivero F."/>
            <person name="John U."/>
            <person name="Schleicher M."/>
            <person name="Eichinger L."/>
            <person name="Platzer M."/>
            <person name="Noegel A.A."/>
            <person name="Schaap P."/>
            <person name="Gloeckner G."/>
        </authorList>
    </citation>
    <scope>NUCLEOTIDE SEQUENCE [LARGE SCALE GENOMIC DNA]</scope>
    <source>
        <strain evidence="3">SH3</strain>
    </source>
</reference>
<accession>F4PTT5</accession>
<feature type="compositionally biased region" description="Low complexity" evidence="1">
    <location>
        <begin position="16"/>
        <end position="68"/>
    </location>
</feature>
<gene>
    <name evidence="2" type="ORF">DFA_00781</name>
</gene>
<evidence type="ECO:0000313" key="3">
    <source>
        <dbReference type="Proteomes" id="UP000007797"/>
    </source>
</evidence>
<dbReference type="KEGG" id="dfa:DFA_00781"/>
<evidence type="ECO:0000313" key="2">
    <source>
        <dbReference type="EMBL" id="EGG20914.1"/>
    </source>
</evidence>
<feature type="compositionally biased region" description="Polar residues" evidence="1">
    <location>
        <begin position="1"/>
        <end position="15"/>
    </location>
</feature>
<evidence type="ECO:0000256" key="1">
    <source>
        <dbReference type="SAM" id="MobiDB-lite"/>
    </source>
</evidence>
<dbReference type="Proteomes" id="UP000007797">
    <property type="component" value="Unassembled WGS sequence"/>
</dbReference>
<name>F4PTT5_CACFS</name>